<feature type="binding site" evidence="15">
    <location>
        <position position="990"/>
    </location>
    <ligand>
        <name>Zn(2+)</name>
        <dbReference type="ChEBI" id="CHEBI:29105"/>
        <label>2</label>
        <note>catalytic</note>
    </ligand>
</feature>
<feature type="active site" description="Proton donor 2" evidence="11">
    <location>
        <position position="1164"/>
    </location>
</feature>
<evidence type="ECO:0000313" key="20">
    <source>
        <dbReference type="EMBL" id="KAJ6636732.1"/>
    </source>
</evidence>
<feature type="binding site" evidence="12">
    <location>
        <position position="1173"/>
    </location>
    <ligand>
        <name>chloride</name>
        <dbReference type="ChEBI" id="CHEBI:17996"/>
        <label>1</label>
    </ligand>
</feature>
<feature type="binding site" evidence="13">
    <location>
        <position position="963"/>
    </location>
    <ligand>
        <name>Zn(2+)</name>
        <dbReference type="ChEBI" id="CHEBI:29105"/>
        <label>1</label>
        <note>catalytic</note>
    </ligand>
</feature>
<keyword evidence="7 19" id="KW-0472">Membrane</keyword>
<evidence type="ECO:0000256" key="5">
    <source>
        <dbReference type="ARBA" id="ARBA00022729"/>
    </source>
</evidence>
<dbReference type="Pfam" id="PF10177">
    <property type="entry name" value="DUF2371"/>
    <property type="match status" value="1"/>
</dbReference>
<accession>A0A9Q0RXZ2</accession>
<keyword evidence="6 19" id="KW-1133">Transmembrane helix</keyword>
<evidence type="ECO:0000256" key="17">
    <source>
        <dbReference type="RuleBase" id="RU361144"/>
    </source>
</evidence>
<dbReference type="CDD" id="cd06461">
    <property type="entry name" value="M2_ACE"/>
    <property type="match status" value="1"/>
</dbReference>
<feature type="disulfide bond" evidence="14 16">
    <location>
        <begin position="932"/>
        <end position="950"/>
    </location>
</feature>
<dbReference type="OrthoDB" id="10029630at2759"/>
<keyword evidence="17" id="KW-0378">Hydrolase</keyword>
<proteinExistence type="inferred from homology"/>
<dbReference type="GO" id="GO:0004180">
    <property type="term" value="F:carboxypeptidase activity"/>
    <property type="evidence" value="ECO:0007669"/>
    <property type="project" value="UniProtKB-KW"/>
</dbReference>
<name>A0A9Q0RXZ2_9DIPT</name>
<dbReference type="PROSITE" id="PS52011">
    <property type="entry name" value="PEPTIDASE_M2"/>
    <property type="match status" value="1"/>
</dbReference>
<comment type="caution">
    <text evidence="20">The sequence shown here is derived from an EMBL/GenBank/DDBJ whole genome shotgun (WGS) entry which is preliminary data.</text>
</comment>
<evidence type="ECO:0000256" key="3">
    <source>
        <dbReference type="ARBA" id="ARBA00008139"/>
    </source>
</evidence>
<dbReference type="EC" id="3.4.-.-" evidence="17"/>
<evidence type="ECO:0000256" key="9">
    <source>
        <dbReference type="ARBA" id="ARBA00023180"/>
    </source>
</evidence>
<evidence type="ECO:0000313" key="21">
    <source>
        <dbReference type="Proteomes" id="UP001151699"/>
    </source>
</evidence>
<feature type="active site" description="Proton acceptor 1" evidence="10">
    <location>
        <position position="964"/>
    </location>
</feature>
<comment type="caution">
    <text evidence="16">Lacks conserved residue(s) required for the propagation of feature annotation.</text>
</comment>
<dbReference type="Proteomes" id="UP001151699">
    <property type="component" value="Chromosome C"/>
</dbReference>
<evidence type="ECO:0000256" key="19">
    <source>
        <dbReference type="SAM" id="Phobius"/>
    </source>
</evidence>
<comment type="cofactor">
    <cofactor evidence="17">
        <name>Zn(2+)</name>
        <dbReference type="ChEBI" id="CHEBI:29105"/>
    </cofactor>
    <text evidence="17">Binds 2 Zn(2+) ions per subunit.</text>
</comment>
<feature type="binding site" evidence="13">
    <location>
        <position position="990"/>
    </location>
    <ligand>
        <name>Zn(2+)</name>
        <dbReference type="ChEBI" id="CHEBI:29105"/>
        <label>1</label>
        <note>catalytic</note>
    </ligand>
</feature>
<dbReference type="InterPro" id="IPR018787">
    <property type="entry name" value="DUF2371_TMEM200"/>
</dbReference>
<comment type="similarity">
    <text evidence="2">Belongs to the TMEM200 family.</text>
</comment>
<evidence type="ECO:0000256" key="8">
    <source>
        <dbReference type="ARBA" id="ARBA00023157"/>
    </source>
</evidence>
<dbReference type="InterPro" id="IPR001548">
    <property type="entry name" value="Peptidase_M2"/>
</dbReference>
<keyword evidence="9 17" id="KW-0325">Glycoprotein</keyword>
<dbReference type="GO" id="GO:0006508">
    <property type="term" value="P:proteolysis"/>
    <property type="evidence" value="ECO:0007669"/>
    <property type="project" value="UniProtKB-KW"/>
</dbReference>
<keyword evidence="17" id="KW-0121">Carboxypeptidase</keyword>
<evidence type="ECO:0000256" key="18">
    <source>
        <dbReference type="SAM" id="MobiDB-lite"/>
    </source>
</evidence>
<evidence type="ECO:0000256" key="11">
    <source>
        <dbReference type="PIRSR" id="PIRSR601548-11"/>
    </source>
</evidence>
<comment type="similarity">
    <text evidence="3 16 17">Belongs to the peptidase M2 family.</text>
</comment>
<feature type="active site" description="Proton donor 1" evidence="10">
    <location>
        <position position="1164"/>
    </location>
</feature>
<comment type="subcellular location">
    <subcellularLocation>
        <location evidence="1">Membrane</location>
        <topology evidence="1">Multi-pass membrane protein</topology>
    </subcellularLocation>
</comment>
<feature type="binding site" evidence="15">
    <location>
        <position position="967"/>
    </location>
    <ligand>
        <name>Zn(2+)</name>
        <dbReference type="ChEBI" id="CHEBI:29105"/>
        <label>2</label>
        <note>catalytic</note>
    </ligand>
</feature>
<feature type="region of interest" description="Disordered" evidence="18">
    <location>
        <begin position="408"/>
        <end position="447"/>
    </location>
</feature>
<evidence type="ECO:0000256" key="15">
    <source>
        <dbReference type="PIRSR" id="PIRSR601548-8"/>
    </source>
</evidence>
<feature type="disulfide bond" evidence="14">
    <location>
        <begin position="1189"/>
        <end position="1210"/>
    </location>
</feature>
<keyword evidence="21" id="KW-1185">Reference proteome</keyword>
<evidence type="ECO:0000256" key="1">
    <source>
        <dbReference type="ARBA" id="ARBA00004141"/>
    </source>
</evidence>
<evidence type="ECO:0000256" key="16">
    <source>
        <dbReference type="PROSITE-ProRule" id="PRU01355"/>
    </source>
</evidence>
<evidence type="ECO:0000256" key="4">
    <source>
        <dbReference type="ARBA" id="ARBA00022692"/>
    </source>
</evidence>
<feature type="compositionally biased region" description="Low complexity" evidence="18">
    <location>
        <begin position="426"/>
        <end position="437"/>
    </location>
</feature>
<dbReference type="GO" id="GO:0008237">
    <property type="term" value="F:metallopeptidase activity"/>
    <property type="evidence" value="ECO:0007669"/>
    <property type="project" value="UniProtKB-KW"/>
</dbReference>
<evidence type="ECO:0000256" key="7">
    <source>
        <dbReference type="ARBA" id="ARBA00023136"/>
    </source>
</evidence>
<evidence type="ECO:0000256" key="6">
    <source>
        <dbReference type="ARBA" id="ARBA00022989"/>
    </source>
</evidence>
<keyword evidence="13 17" id="KW-0862">Zinc</keyword>
<dbReference type="GO" id="GO:0016020">
    <property type="term" value="C:membrane"/>
    <property type="evidence" value="ECO:0007669"/>
    <property type="project" value="UniProtKB-SubCell"/>
</dbReference>
<feature type="compositionally biased region" description="Basic and acidic residues" evidence="18">
    <location>
        <begin position="408"/>
        <end position="425"/>
    </location>
</feature>
<dbReference type="PANTHER" id="PTHR10514:SF27">
    <property type="entry name" value="ANGIOTENSIN-CONVERTING ENZYME"/>
    <property type="match status" value="1"/>
</dbReference>
<dbReference type="SUPFAM" id="SSF55486">
    <property type="entry name" value="Metalloproteases ('zincins'), catalytic domain"/>
    <property type="match status" value="2"/>
</dbReference>
<dbReference type="PANTHER" id="PTHR10514">
    <property type="entry name" value="ANGIOTENSIN-CONVERTING ENZYME"/>
    <property type="match status" value="1"/>
</dbReference>
<evidence type="ECO:0000256" key="12">
    <source>
        <dbReference type="PIRSR" id="PIRSR601548-2"/>
    </source>
</evidence>
<dbReference type="GO" id="GO:0046872">
    <property type="term" value="F:metal ion binding"/>
    <property type="evidence" value="ECO:0007669"/>
    <property type="project" value="UniProtKB-KW"/>
</dbReference>
<gene>
    <name evidence="20" type="primary">ACE_1</name>
    <name evidence="20" type="ORF">Bhyg_15326</name>
</gene>
<feature type="binding site" evidence="13">
    <location>
        <position position="967"/>
    </location>
    <ligand>
        <name>Zn(2+)</name>
        <dbReference type="ChEBI" id="CHEBI:29105"/>
        <label>1</label>
        <note>catalytic</note>
    </ligand>
</feature>
<feature type="binding site" evidence="15">
    <location>
        <position position="963"/>
    </location>
    <ligand>
        <name>Zn(2+)</name>
        <dbReference type="ChEBI" id="CHEBI:29105"/>
        <label>2</label>
        <note>catalytic</note>
    </ligand>
</feature>
<evidence type="ECO:0000256" key="2">
    <source>
        <dbReference type="ARBA" id="ARBA00005308"/>
    </source>
</evidence>
<feature type="active site" description="Proton acceptor 2" evidence="11">
    <location>
        <position position="964"/>
    </location>
</feature>
<dbReference type="PRINTS" id="PR00791">
    <property type="entry name" value="PEPDIPTASEA"/>
</dbReference>
<keyword evidence="17" id="KW-0645">Protease</keyword>
<feature type="compositionally biased region" description="Basic and acidic residues" evidence="18">
    <location>
        <begin position="243"/>
        <end position="254"/>
    </location>
</feature>
<dbReference type="GO" id="GO:0008241">
    <property type="term" value="F:peptidyl-dipeptidase activity"/>
    <property type="evidence" value="ECO:0007669"/>
    <property type="project" value="InterPro"/>
</dbReference>
<sequence>MVIVSCKSSYSVQMLCMLVEHQGKVDEKFQYHYAELILPQEQHGMFRALMIGILLMILGAGMATIGYYAEDLSIGQEVRGNTTVRIKNESRGFHLNNLSYAGPIVMGFGGFIIVAACVMTFEARDSAAKVVPARFKLSTTNCTTRTNSSSRRTTDDSGQISTLYNAPKAVASQTSRSENQKIFSTIPFDAAIDRQELTATLTSFSKAFVYPLQADALHFHQHLSPMIDGSDSVDNFLGTQSRTTERTKRSDTAKRHVLSRQKPIQKDEQQIPSSLRKRTSDVSHLFRRCSKRQSLGSKASENDSFTVPTNLSQESAVYTTTQFLKRQISVPFEEREFRSQLSINSEPETSIRTLSCQSSLEPFRGEESVDLYVETHTFADHSLPLQVPKNSIVEPTVFHIIASNAENQRLKDNKQKSENKKKEIYRSNSSRPSNSLPAHGKDDTGYDSIEVIDERRNKNFEKAGLQRSNTTVIYSELFSSMEFIKLIDFPKRLNKPDTDMGCANSMPLMNGNGGVVEAAKTAVSDTIHAGEEVLLDVGESINEAAVSVKEAVVGAVKNVEPLQNADSYQERWCQKVNDELLTINRYTAFYAWELSLNATPKLSHDSVEFNKVKCKWLNSRCSEAAQLPENVDETFNRMMDLLCRSPKFSEMETEVISTLLFNMQQIFTETEICLPKSLDLCLNANQIWEYTYVKYPDDSFHRIILQKDSAHSHQIHSDVGIVSDYRDSFQCFSGEPDLERIMQGDFSKLDNGNCVLKFNEIFRWAWESWRLAVGNKIGDLYPTLVQYMNFGAKNNGYQDIGESWREEVDIPNLRDVVNSLNDDIKPFYELLHGVLRNLLWERVHKFEPFLKNETIPAHLLGSMWAQNWKLYLKLISPFNEVDLDENFMATNWTNIDMVKHAEDYYSSMGLPRMTKLFWEKSLFRNRGNGLKCHGTAANMFSVDDFRMIVCAERTLEDFYVIVHEMGHIQYYMAYQNQPAIFREANSAMQESIGDALYLGIMTPQHLNRIKLLPDKYLFTEKLLKFAQPFENMIHSHKANNEFKDFPNDNGRNGLPSLIQFFGKTYPDISDKVEKMQKFQNFTSHLDGSMNSFDLSLLLRQALTQIPQIPFAYMLDIFRWDLFSRDVSFDDANNYFWKLAKDQQGIHPPDYEDRTHFFDPGAKFHVADNTPYVRYFLANFIQAQIFHGLCRATVFGEFNLEQKLPMPLHRCDLYGSKRAGKLLKKALQIGASQPWTETLFILTGSRKIKADSLLLYYAPLIEWLEKVVVAYDIPIVVFYLFLKKKEITIFTKPIPFSLSNKQFTHKIIIFKYNIYAELLSWELHTEDE</sequence>
<keyword evidence="8 14" id="KW-1015">Disulfide bond</keyword>
<evidence type="ECO:0000256" key="13">
    <source>
        <dbReference type="PIRSR" id="PIRSR601548-3"/>
    </source>
</evidence>
<organism evidence="20 21">
    <name type="scientific">Pseudolycoriella hygida</name>
    <dbReference type="NCBI Taxonomy" id="35572"/>
    <lineage>
        <taxon>Eukaryota</taxon>
        <taxon>Metazoa</taxon>
        <taxon>Ecdysozoa</taxon>
        <taxon>Arthropoda</taxon>
        <taxon>Hexapoda</taxon>
        <taxon>Insecta</taxon>
        <taxon>Pterygota</taxon>
        <taxon>Neoptera</taxon>
        <taxon>Endopterygota</taxon>
        <taxon>Diptera</taxon>
        <taxon>Nematocera</taxon>
        <taxon>Sciaroidea</taxon>
        <taxon>Sciaridae</taxon>
        <taxon>Pseudolycoriella</taxon>
    </lineage>
</organism>
<keyword evidence="13 17" id="KW-0479">Metal-binding</keyword>
<keyword evidence="4 19" id="KW-0812">Transmembrane</keyword>
<keyword evidence="5" id="KW-0732">Signal</keyword>
<dbReference type="EMBL" id="WJQU01000004">
    <property type="protein sequence ID" value="KAJ6636732.1"/>
    <property type="molecule type" value="Genomic_DNA"/>
</dbReference>
<dbReference type="Pfam" id="PF01401">
    <property type="entry name" value="Peptidase_M2"/>
    <property type="match status" value="2"/>
</dbReference>
<evidence type="ECO:0000256" key="10">
    <source>
        <dbReference type="PIRSR" id="PIRSR601548-1"/>
    </source>
</evidence>
<dbReference type="Gene3D" id="1.10.1370.30">
    <property type="match status" value="1"/>
</dbReference>
<keyword evidence="17" id="KW-0482">Metalloprotease</keyword>
<feature type="region of interest" description="Disordered" evidence="18">
    <location>
        <begin position="240"/>
        <end position="283"/>
    </location>
</feature>
<reference evidence="20" key="1">
    <citation type="submission" date="2022-07" db="EMBL/GenBank/DDBJ databases">
        <authorList>
            <person name="Trinca V."/>
            <person name="Uliana J.V.C."/>
            <person name="Torres T.T."/>
            <person name="Ward R.J."/>
            <person name="Monesi N."/>
        </authorList>
    </citation>
    <scope>NUCLEOTIDE SEQUENCE</scope>
    <source>
        <strain evidence="20">HSMRA1968</strain>
        <tissue evidence="20">Whole embryos</tissue>
    </source>
</reference>
<feature type="transmembrane region" description="Helical" evidence="19">
    <location>
        <begin position="48"/>
        <end position="69"/>
    </location>
</feature>
<evidence type="ECO:0000256" key="14">
    <source>
        <dbReference type="PIRSR" id="PIRSR601548-4"/>
    </source>
</evidence>
<feature type="transmembrane region" description="Helical" evidence="19">
    <location>
        <begin position="100"/>
        <end position="121"/>
    </location>
</feature>
<protein>
    <recommendedName>
        <fullName evidence="17">Angiotensin-converting enzyme</fullName>
        <ecNumber evidence="17">3.4.-.-</ecNumber>
    </recommendedName>
</protein>